<dbReference type="GO" id="GO:0009341">
    <property type="term" value="C:beta-galactosidase complex"/>
    <property type="evidence" value="ECO:0007669"/>
    <property type="project" value="TreeGrafter"/>
</dbReference>
<proteinExistence type="inferred from homology"/>
<protein>
    <recommendedName>
        <fullName evidence="3">beta-galactosidase</fullName>
        <ecNumber evidence="3">3.2.1.23</ecNumber>
    </recommendedName>
</protein>
<keyword evidence="5" id="KW-0326">Glycosidase</keyword>
<dbReference type="PANTHER" id="PTHR46323">
    <property type="entry name" value="BETA-GALACTOSIDASE"/>
    <property type="match status" value="1"/>
</dbReference>
<dbReference type="InterPro" id="IPR006102">
    <property type="entry name" value="Ig-like_GH2"/>
</dbReference>
<accession>A0A6G1U4N9</accession>
<dbReference type="EC" id="3.2.1.23" evidence="3"/>
<dbReference type="EMBL" id="VZCB01000099">
    <property type="protein sequence ID" value="MQN82115.1"/>
    <property type="molecule type" value="Genomic_DNA"/>
</dbReference>
<dbReference type="InterPro" id="IPR006104">
    <property type="entry name" value="Glyco_hydro_2_N"/>
</dbReference>
<evidence type="ECO:0000256" key="3">
    <source>
        <dbReference type="ARBA" id="ARBA00012756"/>
    </source>
</evidence>
<feature type="domain" description="Glycoside hydrolase family 2 immunoglobulin-like beta-sandwich" evidence="7">
    <location>
        <begin position="226"/>
        <end position="316"/>
    </location>
</feature>
<dbReference type="InterPro" id="IPR017853">
    <property type="entry name" value="GH"/>
</dbReference>
<dbReference type="InterPro" id="IPR006103">
    <property type="entry name" value="Glyco_hydro_2_cat"/>
</dbReference>
<reference evidence="10 11" key="1">
    <citation type="submission" date="2019-09" db="EMBL/GenBank/DDBJ databases">
        <title>Distinct polysaccharide growth profiles of human intestinal Prevotella copri isolates.</title>
        <authorList>
            <person name="Fehlner-Peach H."/>
            <person name="Magnabosco C."/>
            <person name="Raghavan V."/>
            <person name="Scher J.U."/>
            <person name="Tett A."/>
            <person name="Cox L.M."/>
            <person name="Gottsegen C."/>
            <person name="Watters A."/>
            <person name="Wiltshire- Gordon J.D."/>
            <person name="Segata N."/>
            <person name="Bonneau R."/>
            <person name="Littman D.R."/>
        </authorList>
    </citation>
    <scope>NUCLEOTIDE SEQUENCE [LARGE SCALE GENOMIC DNA]</scope>
    <source>
        <strain evidence="11">iA622</strain>
    </source>
</reference>
<organism evidence="10 11">
    <name type="scientific">Segatella copri</name>
    <dbReference type="NCBI Taxonomy" id="165179"/>
    <lineage>
        <taxon>Bacteria</taxon>
        <taxon>Pseudomonadati</taxon>
        <taxon>Bacteroidota</taxon>
        <taxon>Bacteroidia</taxon>
        <taxon>Bacteroidales</taxon>
        <taxon>Prevotellaceae</taxon>
        <taxon>Segatella</taxon>
    </lineage>
</organism>
<feature type="domain" description="Glycosyl hydrolases family 2 sugar binding" evidence="9">
    <location>
        <begin position="112"/>
        <end position="216"/>
    </location>
</feature>
<gene>
    <name evidence="10" type="ORF">F7D73_14435</name>
</gene>
<evidence type="ECO:0000256" key="6">
    <source>
        <dbReference type="SAM" id="SignalP"/>
    </source>
</evidence>
<dbReference type="Proteomes" id="UP000480425">
    <property type="component" value="Unassembled WGS sequence"/>
</dbReference>
<evidence type="ECO:0000259" key="7">
    <source>
        <dbReference type="Pfam" id="PF00703"/>
    </source>
</evidence>
<dbReference type="PANTHER" id="PTHR46323:SF2">
    <property type="entry name" value="BETA-GALACTOSIDASE"/>
    <property type="match status" value="1"/>
</dbReference>
<dbReference type="GO" id="GO:0005990">
    <property type="term" value="P:lactose catabolic process"/>
    <property type="evidence" value="ECO:0007669"/>
    <property type="project" value="TreeGrafter"/>
</dbReference>
<comment type="similarity">
    <text evidence="2">Belongs to the glycosyl hydrolase 2 family.</text>
</comment>
<dbReference type="InterPro" id="IPR050347">
    <property type="entry name" value="Bact_Beta-galactosidase"/>
</dbReference>
<evidence type="ECO:0000256" key="2">
    <source>
        <dbReference type="ARBA" id="ARBA00007401"/>
    </source>
</evidence>
<dbReference type="SUPFAM" id="SSF49785">
    <property type="entry name" value="Galactose-binding domain-like"/>
    <property type="match status" value="1"/>
</dbReference>
<dbReference type="Pfam" id="PF02837">
    <property type="entry name" value="Glyco_hydro_2_N"/>
    <property type="match status" value="1"/>
</dbReference>
<evidence type="ECO:0000256" key="1">
    <source>
        <dbReference type="ARBA" id="ARBA00001412"/>
    </source>
</evidence>
<evidence type="ECO:0000313" key="10">
    <source>
        <dbReference type="EMBL" id="MQN82115.1"/>
    </source>
</evidence>
<dbReference type="InterPro" id="IPR036156">
    <property type="entry name" value="Beta-gal/glucu_dom_sf"/>
</dbReference>
<dbReference type="SUPFAM" id="SSF51445">
    <property type="entry name" value="(Trans)glycosidases"/>
    <property type="match status" value="1"/>
</dbReference>
<dbReference type="OrthoDB" id="9814867at2"/>
<evidence type="ECO:0000256" key="4">
    <source>
        <dbReference type="ARBA" id="ARBA00022801"/>
    </source>
</evidence>
<evidence type="ECO:0000259" key="8">
    <source>
        <dbReference type="Pfam" id="PF02836"/>
    </source>
</evidence>
<comment type="catalytic activity">
    <reaction evidence="1">
        <text>Hydrolysis of terminal non-reducing beta-D-galactose residues in beta-D-galactosides.</text>
        <dbReference type="EC" id="3.2.1.23"/>
    </reaction>
</comment>
<name>A0A6G1U4N9_9BACT</name>
<evidence type="ECO:0000313" key="11">
    <source>
        <dbReference type="Proteomes" id="UP000480425"/>
    </source>
</evidence>
<dbReference type="InterPro" id="IPR008979">
    <property type="entry name" value="Galactose-bd-like_sf"/>
</dbReference>
<dbReference type="AlphaFoldDB" id="A0A6G1U4N9"/>
<comment type="caution">
    <text evidence="10">The sequence shown here is derived from an EMBL/GenBank/DDBJ whole genome shotgun (WGS) entry which is preliminary data.</text>
</comment>
<evidence type="ECO:0000259" key="9">
    <source>
        <dbReference type="Pfam" id="PF02837"/>
    </source>
</evidence>
<feature type="domain" description="Glycoside hydrolase family 2 catalytic" evidence="8">
    <location>
        <begin position="320"/>
        <end position="470"/>
    </location>
</feature>
<feature type="signal peptide" evidence="6">
    <location>
        <begin position="1"/>
        <end position="18"/>
    </location>
</feature>
<dbReference type="Pfam" id="PF02836">
    <property type="entry name" value="Glyco_hydro_2_C"/>
    <property type="match status" value="1"/>
</dbReference>
<dbReference type="RefSeq" id="WP_153125805.1">
    <property type="nucleotide sequence ID" value="NZ_VZCB01000099.1"/>
</dbReference>
<keyword evidence="6" id="KW-0732">Signal</keyword>
<dbReference type="Gene3D" id="2.60.120.260">
    <property type="entry name" value="Galactose-binding domain-like"/>
    <property type="match status" value="1"/>
</dbReference>
<dbReference type="SUPFAM" id="SSF49303">
    <property type="entry name" value="beta-Galactosidase/glucuronidase domain"/>
    <property type="match status" value="1"/>
</dbReference>
<sequence>MRNIVLIMGLMACTSLQAQGVDSKNKIDLSGQWRFSQGDAPTYEDVVKLPGSMLTNGKGNDVCTHTQWTGSLYDSSFYFNPYMEKYRQEEVLANGKHRIKGTMKFPFFLTPEKHYIGNAWYRKSVFVPKEWKKQRVILYLERPHIETSVYINGKLAGRDSSLSVPHEFDVTPYIIYGKDNEISIKVYNGIENVCVGQDSHSVTDQTQGNWNGIIGKMELQAHQQQYIRNLQVYPDVKGKQIKVVMDVTGDARKADFQFDVSGIKHSFAKIKRESDGKFSVIIPMGEDIRLWDEFHPNLYTLTATMGKESISTTFGMSEISIEGRQFYMNGKKIWMRGTVGNCCFPETGYPPTDEVSWLRIFRKCKEYGLNMMRFHSYCPPEAAFSAADQVGIYLQPEGPSWPNHGVKLGNGMTIDHYLMQETQRMVEKYGNHPSFCMLAAGNEPAGNWVKWVGNFVEEWKKTGDKRRVYCGTSVGGGWAWDPKSEYHVKGGARGLDWDKKAPQSEDNFDGDMVRVVQKGRTPITFDVNDPRVTHEMGQWCAFPDFKEISQYTGAYKARNFEIFSDLLRDNGMASQAEKFLHASGKLQTLAYKYDLERNLRTKDYAGFQLLGLNDYSGQGTALVGVLNVHWKEKGYCDAKDWTEFCSPIVPLAKFPRFVFSSENKVQVPVELYNAYHEPLQNAEVTYEVKDENQQVLASGKIGKSSLPGNSLANNQNSLPVGKNIGLGNVSLDFPHLHIPSPSQLVLEIQVKSSNAPVARNHWDFWVYPSQIEMPNTKALKDIYIADSLDAKAQKVLQKGGKVLLLAAGKVKMGEDVKQTYLPVFWNTSWFKMRPPHTTGATIDKAHPLFRNFPTDDWANLNWWELLNKAQVMNLREFPKDYQPAIQPIDTWHVSRKLGMMIEAKVGRGKLLMATMDVTSDLEHRLVANLMRYAILKYMMSDDFQPAMEVDKQVIENLFTKSAPPVNMFTKDSPDELKPKLK</sequence>
<evidence type="ECO:0000256" key="5">
    <source>
        <dbReference type="ARBA" id="ARBA00023295"/>
    </source>
</evidence>
<feature type="chain" id="PRO_5026230444" description="beta-galactosidase" evidence="6">
    <location>
        <begin position="19"/>
        <end position="981"/>
    </location>
</feature>
<keyword evidence="4" id="KW-0378">Hydrolase</keyword>
<dbReference type="Pfam" id="PF00703">
    <property type="entry name" value="Glyco_hydro_2"/>
    <property type="match status" value="1"/>
</dbReference>
<dbReference type="GO" id="GO:0004565">
    <property type="term" value="F:beta-galactosidase activity"/>
    <property type="evidence" value="ECO:0007669"/>
    <property type="project" value="UniProtKB-EC"/>
</dbReference>
<dbReference type="Gene3D" id="3.20.20.80">
    <property type="entry name" value="Glycosidases"/>
    <property type="match status" value="1"/>
</dbReference>